<evidence type="ECO:0000256" key="1">
    <source>
        <dbReference type="ARBA" id="ARBA00006975"/>
    </source>
</evidence>
<evidence type="ECO:0000256" key="2">
    <source>
        <dbReference type="ARBA" id="ARBA00023186"/>
    </source>
</evidence>
<organism evidence="4">
    <name type="scientific">uncultured bacterium</name>
    <name type="common">gcode 4</name>
    <dbReference type="NCBI Taxonomy" id="1234023"/>
    <lineage>
        <taxon>Bacteria</taxon>
        <taxon>environmental samples</taxon>
    </lineage>
</organism>
<dbReference type="InterPro" id="IPR011032">
    <property type="entry name" value="GroES-like_sf"/>
</dbReference>
<dbReference type="GO" id="GO:0051087">
    <property type="term" value="F:protein-folding chaperone binding"/>
    <property type="evidence" value="ECO:0007669"/>
    <property type="project" value="TreeGrafter"/>
</dbReference>
<dbReference type="GO" id="GO:0005524">
    <property type="term" value="F:ATP binding"/>
    <property type="evidence" value="ECO:0007669"/>
    <property type="project" value="InterPro"/>
</dbReference>
<dbReference type="SUPFAM" id="SSF50129">
    <property type="entry name" value="GroES-like"/>
    <property type="match status" value="1"/>
</dbReference>
<dbReference type="Pfam" id="PF00166">
    <property type="entry name" value="Cpn10"/>
    <property type="match status" value="1"/>
</dbReference>
<keyword evidence="2 3" id="KW-0143">Chaperone</keyword>
<accession>K2FFF3</accession>
<dbReference type="EMBL" id="AMFJ01000073">
    <property type="protein sequence ID" value="EKE29931.1"/>
    <property type="molecule type" value="Genomic_DNA"/>
</dbReference>
<gene>
    <name evidence="4" type="ORF">ACD_2C00073G0019</name>
</gene>
<evidence type="ECO:0000256" key="3">
    <source>
        <dbReference type="RuleBase" id="RU000535"/>
    </source>
</evidence>
<reference evidence="4" key="1">
    <citation type="journal article" date="2012" name="Science">
        <title>Fermentation, hydrogen, and sulfur metabolism in multiple uncultivated bacterial phyla.</title>
        <authorList>
            <person name="Wrighton K.C."/>
            <person name="Thomas B.C."/>
            <person name="Sharon I."/>
            <person name="Miller C.S."/>
            <person name="Castelle C.J."/>
            <person name="VerBerkmoes N.C."/>
            <person name="Wilkins M.J."/>
            <person name="Hettich R.L."/>
            <person name="Lipton M.S."/>
            <person name="Williams K.H."/>
            <person name="Long P.E."/>
            <person name="Banfield J.F."/>
        </authorList>
    </citation>
    <scope>NUCLEOTIDE SEQUENCE [LARGE SCALE GENOMIC DNA]</scope>
</reference>
<comment type="caution">
    <text evidence="4">The sequence shown here is derived from an EMBL/GenBank/DDBJ whole genome shotgun (WGS) entry which is preliminary data.</text>
</comment>
<protein>
    <recommendedName>
        <fullName evidence="3">10 kDa chaperonin</fullName>
    </recommendedName>
</protein>
<evidence type="ECO:0000313" key="4">
    <source>
        <dbReference type="EMBL" id="EKE29931.1"/>
    </source>
</evidence>
<proteinExistence type="inferred from homology"/>
<dbReference type="Gene3D" id="2.30.33.40">
    <property type="entry name" value="GroES chaperonin"/>
    <property type="match status" value="1"/>
</dbReference>
<dbReference type="InterPro" id="IPR037124">
    <property type="entry name" value="Chaperonin_GroES_sf"/>
</dbReference>
<dbReference type="AlphaFoldDB" id="K2FFF3"/>
<dbReference type="PRINTS" id="PR00297">
    <property type="entry name" value="CHAPERONIN10"/>
</dbReference>
<comment type="function">
    <text evidence="3">Together with the chaperonin GroEL, plays an essential role in assisting protein folding. The GroEL-GroES system forms a nano-cage that allows encapsulation of the non-native substrate proteins and provides a physical environment optimized to promote and accelerate protein folding. GroES binds to the apical surface of the GroEL ring, thereby capping the opening of the GroEL channel.</text>
</comment>
<dbReference type="GO" id="GO:0051082">
    <property type="term" value="F:unfolded protein binding"/>
    <property type="evidence" value="ECO:0007669"/>
    <property type="project" value="TreeGrafter"/>
</dbReference>
<dbReference type="GO" id="GO:0046872">
    <property type="term" value="F:metal ion binding"/>
    <property type="evidence" value="ECO:0007669"/>
    <property type="project" value="TreeGrafter"/>
</dbReference>
<dbReference type="GO" id="GO:0044183">
    <property type="term" value="F:protein folding chaperone"/>
    <property type="evidence" value="ECO:0007669"/>
    <property type="project" value="InterPro"/>
</dbReference>
<dbReference type="InterPro" id="IPR020818">
    <property type="entry name" value="Chaperonin_GroES"/>
</dbReference>
<dbReference type="SMART" id="SM00883">
    <property type="entry name" value="Cpn10"/>
    <property type="match status" value="1"/>
</dbReference>
<dbReference type="CDD" id="cd00320">
    <property type="entry name" value="cpn10"/>
    <property type="match status" value="1"/>
</dbReference>
<name>K2FFF3_9BACT</name>
<dbReference type="PANTHER" id="PTHR10772">
    <property type="entry name" value="10 KDA HEAT SHOCK PROTEIN"/>
    <property type="match status" value="1"/>
</dbReference>
<sequence>MKIIPMSDRVLLKWLEAEKVTKGWIYIPENANKERPYAYEVVAVWPWKEVEWKIMKIDLKPGDKIISWQYSWDDIEIDWMKYKILSADYVLAKIEDQ</sequence>
<comment type="subunit">
    <text evidence="3">Heptamer of 7 subunits arranged in a ring.</text>
</comment>
<comment type="similarity">
    <text evidence="1 3">Belongs to the GroES chaperonin family.</text>
</comment>
<dbReference type="PANTHER" id="PTHR10772:SF63">
    <property type="entry name" value="20 KDA CHAPERONIN, CHLOROPLASTIC"/>
    <property type="match status" value="1"/>
</dbReference>